<protein>
    <submittedName>
        <fullName evidence="1">Uncharacterized protein</fullName>
    </submittedName>
</protein>
<dbReference type="Proteomes" id="UP001207468">
    <property type="component" value="Unassembled WGS sequence"/>
</dbReference>
<comment type="caution">
    <text evidence="1">The sequence shown here is derived from an EMBL/GenBank/DDBJ whole genome shotgun (WGS) entry which is preliminary data.</text>
</comment>
<sequence length="79" mass="8597">MRTSIILAISCLAIGVAPSFAASSSHEEFKVRPSNPQNEPQMGRITLKDILRTLPKTARSLSDPRPGPKPQKKKTGKKS</sequence>
<accession>A0ACC0UIL5</accession>
<evidence type="ECO:0000313" key="1">
    <source>
        <dbReference type="EMBL" id="KAI9511386.1"/>
    </source>
</evidence>
<gene>
    <name evidence="1" type="ORF">F5148DRAFT_1172088</name>
</gene>
<keyword evidence="2" id="KW-1185">Reference proteome</keyword>
<dbReference type="EMBL" id="JAGFNK010000023">
    <property type="protein sequence ID" value="KAI9511386.1"/>
    <property type="molecule type" value="Genomic_DNA"/>
</dbReference>
<organism evidence="1 2">
    <name type="scientific">Russula earlei</name>
    <dbReference type="NCBI Taxonomy" id="71964"/>
    <lineage>
        <taxon>Eukaryota</taxon>
        <taxon>Fungi</taxon>
        <taxon>Dikarya</taxon>
        <taxon>Basidiomycota</taxon>
        <taxon>Agaricomycotina</taxon>
        <taxon>Agaricomycetes</taxon>
        <taxon>Russulales</taxon>
        <taxon>Russulaceae</taxon>
        <taxon>Russula</taxon>
    </lineage>
</organism>
<reference evidence="1" key="1">
    <citation type="submission" date="2021-03" db="EMBL/GenBank/DDBJ databases">
        <title>Evolutionary priming and transition to the ectomycorrhizal habit in an iconic lineage of mushroom-forming fungi: is preadaptation a requirement?</title>
        <authorList>
            <consortium name="DOE Joint Genome Institute"/>
            <person name="Looney B.P."/>
            <person name="Miyauchi S."/>
            <person name="Morin E."/>
            <person name="Drula E."/>
            <person name="Courty P.E."/>
            <person name="Chicoki N."/>
            <person name="Fauchery L."/>
            <person name="Kohler A."/>
            <person name="Kuo A."/>
            <person name="LaButti K."/>
            <person name="Pangilinan J."/>
            <person name="Lipzen A."/>
            <person name="Riley R."/>
            <person name="Andreopoulos W."/>
            <person name="He G."/>
            <person name="Johnson J."/>
            <person name="Barry K.W."/>
            <person name="Grigoriev I.V."/>
            <person name="Nagy L."/>
            <person name="Hibbett D."/>
            <person name="Henrissat B."/>
            <person name="Matheny P.B."/>
            <person name="Labbe J."/>
            <person name="Martin A.F."/>
        </authorList>
    </citation>
    <scope>NUCLEOTIDE SEQUENCE</scope>
    <source>
        <strain evidence="1">BPL698</strain>
    </source>
</reference>
<proteinExistence type="predicted"/>
<name>A0ACC0UIL5_9AGAM</name>
<evidence type="ECO:0000313" key="2">
    <source>
        <dbReference type="Proteomes" id="UP001207468"/>
    </source>
</evidence>